<dbReference type="InterPro" id="IPR029058">
    <property type="entry name" value="AB_hydrolase_fold"/>
</dbReference>
<name>A0ABR3S8E4_9PLEO</name>
<dbReference type="PANTHER" id="PTHR21661:SF39">
    <property type="entry name" value="HYDROLASE, PUTATIVE (AFU_ORTHOLOGUE AFUA_3G08960)-RELATED"/>
    <property type="match status" value="1"/>
</dbReference>
<comment type="similarity">
    <text evidence="1">Belongs to the peptidase S33 family.</text>
</comment>
<evidence type="ECO:0000313" key="4">
    <source>
        <dbReference type="Proteomes" id="UP001521785"/>
    </source>
</evidence>
<comment type="caution">
    <text evidence="3">The sequence shown here is derived from an EMBL/GenBank/DDBJ whole genome shotgun (WGS) entry which is preliminary data.</text>
</comment>
<evidence type="ECO:0000256" key="1">
    <source>
        <dbReference type="ARBA" id="ARBA00010088"/>
    </source>
</evidence>
<sequence length="66" mass="7553">MTRTTSGNTPHGDPRYHFKKPFGYSYFPLEIAPMPLSWVETSGNLIWSREHDSGGHFAAFEKPKEL</sequence>
<dbReference type="Gene3D" id="3.40.50.1820">
    <property type="entry name" value="alpha/beta hydrolase"/>
    <property type="match status" value="1"/>
</dbReference>
<accession>A0ABR3S8E4</accession>
<proteinExistence type="inferred from homology"/>
<dbReference type="EMBL" id="JAKJXO020000001">
    <property type="protein sequence ID" value="KAL1612968.1"/>
    <property type="molecule type" value="Genomic_DNA"/>
</dbReference>
<gene>
    <name evidence="3" type="ORF">SLS60_001199</name>
</gene>
<dbReference type="Proteomes" id="UP001521785">
    <property type="component" value="Unassembled WGS sequence"/>
</dbReference>
<reference evidence="3 4" key="1">
    <citation type="submission" date="2024-02" db="EMBL/GenBank/DDBJ databases">
        <title>De novo assembly and annotation of 12 fungi associated with fruit tree decline syndrome in Ontario, Canada.</title>
        <authorList>
            <person name="Sulman M."/>
            <person name="Ellouze W."/>
            <person name="Ilyukhin E."/>
        </authorList>
    </citation>
    <scope>NUCLEOTIDE SEQUENCE [LARGE SCALE GENOMIC DNA]</scope>
    <source>
        <strain evidence="3 4">M42-189</strain>
    </source>
</reference>
<evidence type="ECO:0000313" key="3">
    <source>
        <dbReference type="EMBL" id="KAL1612968.1"/>
    </source>
</evidence>
<keyword evidence="2" id="KW-0378">Hydrolase</keyword>
<protein>
    <submittedName>
        <fullName evidence="3">Uncharacterized protein</fullName>
    </submittedName>
</protein>
<dbReference type="PANTHER" id="PTHR21661">
    <property type="entry name" value="EPOXIDE HYDROLASE 1-RELATED"/>
    <property type="match status" value="1"/>
</dbReference>
<organism evidence="3 4">
    <name type="scientific">Paraconiothyrium brasiliense</name>
    <dbReference type="NCBI Taxonomy" id="300254"/>
    <lineage>
        <taxon>Eukaryota</taxon>
        <taxon>Fungi</taxon>
        <taxon>Dikarya</taxon>
        <taxon>Ascomycota</taxon>
        <taxon>Pezizomycotina</taxon>
        <taxon>Dothideomycetes</taxon>
        <taxon>Pleosporomycetidae</taxon>
        <taxon>Pleosporales</taxon>
        <taxon>Massarineae</taxon>
        <taxon>Didymosphaeriaceae</taxon>
        <taxon>Paraconiothyrium</taxon>
    </lineage>
</organism>
<keyword evidence="4" id="KW-1185">Reference proteome</keyword>
<evidence type="ECO:0000256" key="2">
    <source>
        <dbReference type="ARBA" id="ARBA00022801"/>
    </source>
</evidence>